<dbReference type="Pfam" id="PF07500">
    <property type="entry name" value="TFIIS_M"/>
    <property type="match status" value="1"/>
</dbReference>
<organism evidence="3 4">
    <name type="scientific">Leptomonas seymouri</name>
    <dbReference type="NCBI Taxonomy" id="5684"/>
    <lineage>
        <taxon>Eukaryota</taxon>
        <taxon>Discoba</taxon>
        <taxon>Euglenozoa</taxon>
        <taxon>Kinetoplastea</taxon>
        <taxon>Metakinetoplastina</taxon>
        <taxon>Trypanosomatida</taxon>
        <taxon>Trypanosomatidae</taxon>
        <taxon>Leishmaniinae</taxon>
        <taxon>Leptomonas</taxon>
    </lineage>
</organism>
<dbReference type="PROSITE" id="PS51321">
    <property type="entry name" value="TFIIS_CENTRAL"/>
    <property type="match status" value="1"/>
</dbReference>
<dbReference type="InterPro" id="IPR003618">
    <property type="entry name" value="TFIIS_cen_dom"/>
</dbReference>
<feature type="region of interest" description="Disordered" evidence="1">
    <location>
        <begin position="25"/>
        <end position="57"/>
    </location>
</feature>
<dbReference type="VEuPathDB" id="TriTrypDB:Lsey_0036_0010"/>
<dbReference type="InterPro" id="IPR036575">
    <property type="entry name" value="TFIIS_cen_dom_sf"/>
</dbReference>
<dbReference type="Proteomes" id="UP000038009">
    <property type="component" value="Unassembled WGS sequence"/>
</dbReference>
<evidence type="ECO:0000259" key="2">
    <source>
        <dbReference type="PROSITE" id="PS51321"/>
    </source>
</evidence>
<dbReference type="GO" id="GO:0003746">
    <property type="term" value="F:translation elongation factor activity"/>
    <property type="evidence" value="ECO:0007669"/>
    <property type="project" value="UniProtKB-KW"/>
</dbReference>
<dbReference type="GO" id="GO:0006351">
    <property type="term" value="P:DNA-templated transcription"/>
    <property type="evidence" value="ECO:0007669"/>
    <property type="project" value="InterPro"/>
</dbReference>
<dbReference type="OrthoDB" id="44867at2759"/>
<dbReference type="EMBL" id="LJSK01000036">
    <property type="protein sequence ID" value="KPI88907.1"/>
    <property type="molecule type" value="Genomic_DNA"/>
</dbReference>
<evidence type="ECO:0000313" key="3">
    <source>
        <dbReference type="EMBL" id="KPI88907.1"/>
    </source>
</evidence>
<dbReference type="SUPFAM" id="SSF46942">
    <property type="entry name" value="Elongation factor TFIIS domain 2"/>
    <property type="match status" value="1"/>
</dbReference>
<keyword evidence="3" id="KW-0251">Elongation factor</keyword>
<name>A0A0N0P7Y9_LEPSE</name>
<sequence>MSGSDWSPDEDVSDSYEASSAMNIRFVDHLAQQGPSRVTQRRRSRSPMKPGADKHADEVISVGEVPRMKPRLDLVAMIGNALKKGDLGMLPSEMSAEKLSAQIVEALRRSSGGGEVARAVTQALADPLNVDLRNAVLKGEVSPEKLVTLDEVSLLNPKERAIQEKARRERLDQRSVEYVEKLSLTVTHMFTCPACGSRECFANFRSTDFVKWQGDDQTPTLLRCCKCSLSFRQ</sequence>
<gene>
    <name evidence="3" type="ORF">ABL78_1952</name>
</gene>
<feature type="domain" description="TFIIS central" evidence="2">
    <location>
        <begin position="70"/>
        <end position="182"/>
    </location>
</feature>
<comment type="caution">
    <text evidence="3">The sequence shown here is derived from an EMBL/GenBank/DDBJ whole genome shotgun (WGS) entry which is preliminary data.</text>
</comment>
<keyword evidence="3" id="KW-0648">Protein biosynthesis</keyword>
<protein>
    <submittedName>
        <fullName evidence="3">Transcription elongation factor-like protein</fullName>
    </submittedName>
</protein>
<dbReference type="OMA" id="WQGDDQT"/>
<dbReference type="Gene3D" id="1.10.472.30">
    <property type="entry name" value="Transcription elongation factor S-II, central domain"/>
    <property type="match status" value="1"/>
</dbReference>
<reference evidence="3 4" key="1">
    <citation type="journal article" date="2015" name="PLoS Pathog.">
        <title>Leptomonas seymouri: Adaptations to the Dixenous Life Cycle Analyzed by Genome Sequencing, Transcriptome Profiling and Co-infection with Leishmania donovani.</title>
        <authorList>
            <person name="Kraeva N."/>
            <person name="Butenko A."/>
            <person name="Hlavacova J."/>
            <person name="Kostygov A."/>
            <person name="Myskova J."/>
            <person name="Grybchuk D."/>
            <person name="Lestinova T."/>
            <person name="Votypka J."/>
            <person name="Volf P."/>
            <person name="Opperdoes F."/>
            <person name="Flegontov P."/>
            <person name="Lukes J."/>
            <person name="Yurchenko V."/>
        </authorList>
    </citation>
    <scope>NUCLEOTIDE SEQUENCE [LARGE SCALE GENOMIC DNA]</scope>
    <source>
        <strain evidence="3 4">ATCC 30220</strain>
    </source>
</reference>
<accession>A0A0N0P7Y9</accession>
<dbReference type="AlphaFoldDB" id="A0A0N0P7Y9"/>
<evidence type="ECO:0000313" key="4">
    <source>
        <dbReference type="Proteomes" id="UP000038009"/>
    </source>
</evidence>
<proteinExistence type="predicted"/>
<keyword evidence="4" id="KW-1185">Reference proteome</keyword>
<evidence type="ECO:0000256" key="1">
    <source>
        <dbReference type="SAM" id="MobiDB-lite"/>
    </source>
</evidence>